<dbReference type="PANTHER" id="PTHR21623:SF2">
    <property type="entry name" value="COILED-COIL DOMAIN-CONTAINING PROTEIN 33"/>
    <property type="match status" value="1"/>
</dbReference>
<protein>
    <submittedName>
        <fullName evidence="2">Coiled-coil domain-containing protein 33-like</fullName>
    </submittedName>
</protein>
<dbReference type="InterPro" id="IPR039889">
    <property type="entry name" value="CCD33"/>
</dbReference>
<keyword evidence="1" id="KW-1185">Reference proteome</keyword>
<evidence type="ECO:0000313" key="2">
    <source>
        <dbReference type="RefSeq" id="XP_042563357.1"/>
    </source>
</evidence>
<reference evidence="2" key="1">
    <citation type="submission" date="2025-08" db="UniProtKB">
        <authorList>
            <consortium name="RefSeq"/>
        </authorList>
    </citation>
    <scope>IDENTIFICATION</scope>
</reference>
<dbReference type="AlphaFoldDB" id="A0A8M1KHJ1"/>
<dbReference type="KEGG" id="char:116219261"/>
<dbReference type="Proteomes" id="UP000515152">
    <property type="component" value="Chromosome 3"/>
</dbReference>
<gene>
    <name evidence="2" type="primary">LOC116219261</name>
</gene>
<dbReference type="RefSeq" id="XP_042563357.1">
    <property type="nucleotide sequence ID" value="XM_042707423.1"/>
</dbReference>
<dbReference type="OrthoDB" id="552574at2759"/>
<proteinExistence type="predicted"/>
<sequence length="316" mass="34442">MMLSLASGGWRSDRTLLLDSDVSCLVAMSAVLVLSVADSGSRELLAYYRFPVAHLRPFQHYHLELVQTHPAAPSGVRLYVSVVLQTSVLPRQPCFSFTGFEVLLEAMSSPLKNPAGPLLAVARVVADFDSYRDTILLRTPSVAGIAVTSIPFPAPPRSAFCVPPISAHGRPQVSPAGCPQERPEWSHSFLFLGRDCATVFTGGAALVMELYPTTTVMNSVTWHLRSPVGFCVVFLDQSLYRKLMSEWGQRGVRVPQLPLQGSHLQTTTGSTPSVSIVLRLIGSEANLDQEPNPLHRSPDHLTLPLVNVSHLFPVVQ</sequence>
<organism evidence="1 2">
    <name type="scientific">Clupea harengus</name>
    <name type="common">Atlantic herring</name>
    <dbReference type="NCBI Taxonomy" id="7950"/>
    <lineage>
        <taxon>Eukaryota</taxon>
        <taxon>Metazoa</taxon>
        <taxon>Chordata</taxon>
        <taxon>Craniata</taxon>
        <taxon>Vertebrata</taxon>
        <taxon>Euteleostomi</taxon>
        <taxon>Actinopterygii</taxon>
        <taxon>Neopterygii</taxon>
        <taxon>Teleostei</taxon>
        <taxon>Clupei</taxon>
        <taxon>Clupeiformes</taxon>
        <taxon>Clupeoidei</taxon>
        <taxon>Clupeidae</taxon>
        <taxon>Clupea</taxon>
    </lineage>
</organism>
<dbReference type="GeneID" id="116219261"/>
<dbReference type="PANTHER" id="PTHR21623">
    <property type="entry name" value="SPERIOLIN-BINDING FACTOR"/>
    <property type="match status" value="1"/>
</dbReference>
<evidence type="ECO:0000313" key="1">
    <source>
        <dbReference type="Proteomes" id="UP000515152"/>
    </source>
</evidence>
<accession>A0A8M1KHJ1</accession>
<dbReference type="GO" id="GO:0005777">
    <property type="term" value="C:peroxisome"/>
    <property type="evidence" value="ECO:0007669"/>
    <property type="project" value="TreeGrafter"/>
</dbReference>
<name>A0A8M1KHJ1_CLUHA</name>